<protein>
    <submittedName>
        <fullName evidence="8">7350_t:CDS:1</fullName>
    </submittedName>
</protein>
<gene>
    <name evidence="8" type="ORF">DEBURN_LOCUS189</name>
</gene>
<feature type="region of interest" description="Disordered" evidence="5">
    <location>
        <begin position="290"/>
        <end position="405"/>
    </location>
</feature>
<evidence type="ECO:0000259" key="7">
    <source>
        <dbReference type="PROSITE" id="PS50089"/>
    </source>
</evidence>
<dbReference type="CDD" id="cd16454">
    <property type="entry name" value="RING-H2_PA-TM-RING"/>
    <property type="match status" value="1"/>
</dbReference>
<dbReference type="PANTHER" id="PTHR22765">
    <property type="entry name" value="RING FINGER AND PROTEASE ASSOCIATED DOMAIN-CONTAINING"/>
    <property type="match status" value="1"/>
</dbReference>
<dbReference type="OrthoDB" id="8062037at2759"/>
<keyword evidence="6" id="KW-0812">Transmembrane</keyword>
<feature type="compositionally biased region" description="Low complexity" evidence="5">
    <location>
        <begin position="385"/>
        <end position="405"/>
    </location>
</feature>
<evidence type="ECO:0000256" key="2">
    <source>
        <dbReference type="ARBA" id="ARBA00022771"/>
    </source>
</evidence>
<evidence type="ECO:0000256" key="6">
    <source>
        <dbReference type="SAM" id="Phobius"/>
    </source>
</evidence>
<feature type="transmembrane region" description="Helical" evidence="6">
    <location>
        <begin position="6"/>
        <end position="25"/>
    </location>
</feature>
<accession>A0A9N8UV15</accession>
<dbReference type="SMART" id="SM00184">
    <property type="entry name" value="RING"/>
    <property type="match status" value="1"/>
</dbReference>
<dbReference type="PROSITE" id="PS50089">
    <property type="entry name" value="ZF_RING_2"/>
    <property type="match status" value="1"/>
</dbReference>
<proteinExistence type="predicted"/>
<dbReference type="SUPFAM" id="SSF57850">
    <property type="entry name" value="RING/U-box"/>
    <property type="match status" value="1"/>
</dbReference>
<dbReference type="GO" id="GO:0008270">
    <property type="term" value="F:zinc ion binding"/>
    <property type="evidence" value="ECO:0007669"/>
    <property type="project" value="UniProtKB-KW"/>
</dbReference>
<dbReference type="Pfam" id="PF13639">
    <property type="entry name" value="zf-RING_2"/>
    <property type="match status" value="1"/>
</dbReference>
<dbReference type="GO" id="GO:0006511">
    <property type="term" value="P:ubiquitin-dependent protein catabolic process"/>
    <property type="evidence" value="ECO:0007669"/>
    <property type="project" value="TreeGrafter"/>
</dbReference>
<dbReference type="EMBL" id="CAJVPK010000005">
    <property type="protein sequence ID" value="CAG8432862.1"/>
    <property type="molecule type" value="Genomic_DNA"/>
</dbReference>
<dbReference type="GO" id="GO:0061630">
    <property type="term" value="F:ubiquitin protein ligase activity"/>
    <property type="evidence" value="ECO:0007669"/>
    <property type="project" value="TreeGrafter"/>
</dbReference>
<evidence type="ECO:0000256" key="3">
    <source>
        <dbReference type="ARBA" id="ARBA00022833"/>
    </source>
</evidence>
<dbReference type="InterPro" id="IPR013083">
    <property type="entry name" value="Znf_RING/FYVE/PHD"/>
</dbReference>
<organism evidence="8 9">
    <name type="scientific">Diversispora eburnea</name>
    <dbReference type="NCBI Taxonomy" id="1213867"/>
    <lineage>
        <taxon>Eukaryota</taxon>
        <taxon>Fungi</taxon>
        <taxon>Fungi incertae sedis</taxon>
        <taxon>Mucoromycota</taxon>
        <taxon>Glomeromycotina</taxon>
        <taxon>Glomeromycetes</taxon>
        <taxon>Diversisporales</taxon>
        <taxon>Diversisporaceae</taxon>
        <taxon>Diversispora</taxon>
    </lineage>
</organism>
<feature type="compositionally biased region" description="Basic and acidic residues" evidence="5">
    <location>
        <begin position="308"/>
        <end position="380"/>
    </location>
</feature>
<dbReference type="FunFam" id="3.30.40.10:FF:000388">
    <property type="entry name" value="Putative RING zinc finger domain superfamily protein"/>
    <property type="match status" value="1"/>
</dbReference>
<dbReference type="Gene3D" id="3.30.40.10">
    <property type="entry name" value="Zinc/RING finger domain, C3HC4 (zinc finger)"/>
    <property type="match status" value="1"/>
</dbReference>
<dbReference type="GO" id="GO:0005737">
    <property type="term" value="C:cytoplasm"/>
    <property type="evidence" value="ECO:0007669"/>
    <property type="project" value="TreeGrafter"/>
</dbReference>
<dbReference type="Proteomes" id="UP000789706">
    <property type="component" value="Unassembled WGS sequence"/>
</dbReference>
<name>A0A9N8UV15_9GLOM</name>
<keyword evidence="2 4" id="KW-0863">Zinc-finger</keyword>
<keyword evidence="9" id="KW-1185">Reference proteome</keyword>
<dbReference type="InterPro" id="IPR001841">
    <property type="entry name" value="Znf_RING"/>
</dbReference>
<feature type="compositionally biased region" description="Polar residues" evidence="5">
    <location>
        <begin position="568"/>
        <end position="578"/>
    </location>
</feature>
<feature type="transmembrane region" description="Helical" evidence="6">
    <location>
        <begin position="218"/>
        <end position="241"/>
    </location>
</feature>
<dbReference type="SMART" id="SM00744">
    <property type="entry name" value="RINGv"/>
    <property type="match status" value="1"/>
</dbReference>
<evidence type="ECO:0000313" key="9">
    <source>
        <dbReference type="Proteomes" id="UP000789706"/>
    </source>
</evidence>
<evidence type="ECO:0000256" key="1">
    <source>
        <dbReference type="ARBA" id="ARBA00022723"/>
    </source>
</evidence>
<comment type="caution">
    <text evidence="8">The sequence shown here is derived from an EMBL/GenBank/DDBJ whole genome shotgun (WGS) entry which is preliminary data.</text>
</comment>
<feature type="region of interest" description="Disordered" evidence="5">
    <location>
        <begin position="554"/>
        <end position="578"/>
    </location>
</feature>
<keyword evidence="6" id="KW-1133">Transmembrane helix</keyword>
<evidence type="ECO:0000256" key="5">
    <source>
        <dbReference type="SAM" id="MobiDB-lite"/>
    </source>
</evidence>
<dbReference type="AlphaFoldDB" id="A0A9N8UV15"/>
<feature type="domain" description="RING-type" evidence="7">
    <location>
        <begin position="446"/>
        <end position="488"/>
    </location>
</feature>
<keyword evidence="1" id="KW-0479">Metal-binding</keyword>
<dbReference type="PANTHER" id="PTHR22765:SF416">
    <property type="entry name" value="E3 UBIQUITIN-PROTEIN LIGASE GODZILLA"/>
    <property type="match status" value="1"/>
</dbReference>
<feature type="region of interest" description="Disordered" evidence="5">
    <location>
        <begin position="514"/>
        <end position="533"/>
    </location>
</feature>
<dbReference type="InterPro" id="IPR011016">
    <property type="entry name" value="Znf_RING-CH"/>
</dbReference>
<reference evidence="8" key="1">
    <citation type="submission" date="2021-06" db="EMBL/GenBank/DDBJ databases">
        <authorList>
            <person name="Kallberg Y."/>
            <person name="Tangrot J."/>
            <person name="Rosling A."/>
        </authorList>
    </citation>
    <scope>NUCLEOTIDE SEQUENCE</scope>
    <source>
        <strain evidence="8">AZ414A</strain>
    </source>
</reference>
<evidence type="ECO:0000313" key="8">
    <source>
        <dbReference type="EMBL" id="CAG8432862.1"/>
    </source>
</evidence>
<keyword evidence="3" id="KW-0862">Zinc</keyword>
<keyword evidence="6" id="KW-0472">Membrane</keyword>
<evidence type="ECO:0000256" key="4">
    <source>
        <dbReference type="PROSITE-ProRule" id="PRU00175"/>
    </source>
</evidence>
<dbReference type="InterPro" id="IPR051826">
    <property type="entry name" value="E3_ubiquitin-ligase_domain"/>
</dbReference>
<sequence>MTHNSIARYGVLILLVAFISILYFATTHQVLRPAGSGPSINSESYATNDTGPIFQNQEIFDQNDGEVIQYGDIRKFPRKETQGYLYNRGDGCSIISVEKNIPLPSNEDRVGLISLDERNCNISTKIQNSIQNGTRNMIFWSSDKQDYGKLKTAFEIYNDRNDRKDRQKDKALLVFSVNKNTSDEWIKQLNDLYDNYANKSSGLRVTLRSSQPIYASSWLFAMFAVGGVLVVSFFISILIHLRIYRRRQSQEEEIERQRSNEDSLGMKKWTLDKETVDAFPVIIYSTKISSTEKEPKSNNNNNDGDDDGNVKVEVENVKVEDEKVNGDENKNIKSDEEIKNVKIEDEKSNDDEKVEKANDDDENKNTKSEEDSKKQSDNLRRHYSLRSIRSFRSTRSTKSTKSQRSVKAISNAIALYASPSVETRTEGSTEESPIDLIANSETRETCAICLEDFDDGDEIRELPCRHWYHVECIDPWLTTKSSSCPLCKNDCKPKNLSEGDGNVQGNTIVQERESQTTQVIDNQDSPTNPSIRGNNTVTHLMINALDLLFGSRQRMRRRRGQQNDIEIGNTTSTTSNNV</sequence>